<feature type="compositionally biased region" description="Basic and acidic residues" evidence="1">
    <location>
        <begin position="105"/>
        <end position="118"/>
    </location>
</feature>
<evidence type="ECO:0000256" key="1">
    <source>
        <dbReference type="SAM" id="MobiDB-lite"/>
    </source>
</evidence>
<feature type="region of interest" description="Disordered" evidence="1">
    <location>
        <begin position="105"/>
        <end position="160"/>
    </location>
</feature>
<name>A0ABC8QQQ5_9AQUA</name>
<protein>
    <submittedName>
        <fullName evidence="2">Uncharacterized protein</fullName>
    </submittedName>
</protein>
<proteinExistence type="predicted"/>
<dbReference type="Proteomes" id="UP001642360">
    <property type="component" value="Unassembled WGS sequence"/>
</dbReference>
<comment type="caution">
    <text evidence="2">The sequence shown here is derived from an EMBL/GenBank/DDBJ whole genome shotgun (WGS) entry which is preliminary data.</text>
</comment>
<dbReference type="EMBL" id="CAUOFW020000687">
    <property type="protein sequence ID" value="CAK9135035.1"/>
    <property type="molecule type" value="Genomic_DNA"/>
</dbReference>
<keyword evidence="3" id="KW-1185">Reference proteome</keyword>
<evidence type="ECO:0000313" key="3">
    <source>
        <dbReference type="Proteomes" id="UP001642360"/>
    </source>
</evidence>
<reference evidence="2 3" key="1">
    <citation type="submission" date="2024-02" db="EMBL/GenBank/DDBJ databases">
        <authorList>
            <person name="Vignale AGUSTIN F."/>
            <person name="Sosa J E."/>
            <person name="Modenutti C."/>
        </authorList>
    </citation>
    <scope>NUCLEOTIDE SEQUENCE [LARGE SCALE GENOMIC DNA]</scope>
</reference>
<gene>
    <name evidence="2" type="ORF">ILEXP_LOCUS1958</name>
</gene>
<evidence type="ECO:0000313" key="2">
    <source>
        <dbReference type="EMBL" id="CAK9135035.1"/>
    </source>
</evidence>
<organism evidence="2 3">
    <name type="scientific">Ilex paraguariensis</name>
    <name type="common">yerba mate</name>
    <dbReference type="NCBI Taxonomy" id="185542"/>
    <lineage>
        <taxon>Eukaryota</taxon>
        <taxon>Viridiplantae</taxon>
        <taxon>Streptophyta</taxon>
        <taxon>Embryophyta</taxon>
        <taxon>Tracheophyta</taxon>
        <taxon>Spermatophyta</taxon>
        <taxon>Magnoliopsida</taxon>
        <taxon>eudicotyledons</taxon>
        <taxon>Gunneridae</taxon>
        <taxon>Pentapetalae</taxon>
        <taxon>asterids</taxon>
        <taxon>campanulids</taxon>
        <taxon>Aquifoliales</taxon>
        <taxon>Aquifoliaceae</taxon>
        <taxon>Ilex</taxon>
    </lineage>
</organism>
<accession>A0ABC8QQQ5</accession>
<sequence>MRNACLSDCKYAGFGYALDGLGQCFPKSTLLNGFSMPSSIQIMHLKVPRAMVISQAEQRLVKTNDLNCSNAEIVLKRDGADGENNNINDPFSNCFTLQLSHSVHRERTHSVDDTEREHTQRKRGKPFQLSNDEGLNDENDNGGAVSPPLLLETRRSAAGE</sequence>
<dbReference type="AlphaFoldDB" id="A0ABC8QQQ5"/>